<protein>
    <submittedName>
        <fullName evidence="1">Uncharacterized protein</fullName>
    </submittedName>
</protein>
<dbReference type="EMBL" id="JACMRX010000006">
    <property type="protein sequence ID" value="KAF7987764.1"/>
    <property type="molecule type" value="Genomic_DNA"/>
</dbReference>
<proteinExistence type="predicted"/>
<evidence type="ECO:0000313" key="2">
    <source>
        <dbReference type="Proteomes" id="UP000639338"/>
    </source>
</evidence>
<sequence length="605" mass="69656">MLSKGQLNISESVNHDYLVTKNIEKLNITLLKPIGQFIKIFSFIYYESRNNFKYKILNPLSINSTFFLTNIDILDDFISRKHTKVLQDLKIIENKKSVSSKNNIESATGKLFRCHVDDCYKCLVMEICKSEIIIKNVIDSLTNSTSQYRTELSELTKKLIMTKEISNDNNTIIKTIFNYISSDDEAQLKMFDISMFIMSILTKSYSFIYLAHSRSYSVKIKNNQTKDALDDLRGIINLVDNFYHDINLIVTEVKLAVDESSRKIYASEPVKHQRGVTYDRLSHLIQAEPFEYWCYPQANPATHQFSSFSGMTENQNNGRYKIGSQFNCQRIKTITSIYTSSIDRERTYHHFTIDYDYLAFFTKTLKSWGKYDQNFFLNRRKFMKNCDINWCHVDQIGVENSVRRISTSLVLASPGFCVTGVRWLIKNKIVYLEIQQGKIFEGRIDPTVPVEWKISPENSSQVLILNETFRTFYLDDITLPARSYVTGVQFGMLMGNLAIQELMLDRPDASEFSGKNNILSVPGMHYVKFQPTDLEKDAGQLTVPYFDIQEVVTNPPSPVGGVGTYYKGSPGFGGYIGLELLPVNIFHQSELDYISILHNETDHLL</sequence>
<dbReference type="Proteomes" id="UP000639338">
    <property type="component" value="Unassembled WGS sequence"/>
</dbReference>
<dbReference type="PANTHER" id="PTHR47890">
    <property type="entry name" value="LD24308P"/>
    <property type="match status" value="1"/>
</dbReference>
<reference evidence="1 2" key="1">
    <citation type="submission" date="2020-08" db="EMBL/GenBank/DDBJ databases">
        <title>Aphidius gifuensis genome sequencing and assembly.</title>
        <authorList>
            <person name="Du Z."/>
        </authorList>
    </citation>
    <scope>NUCLEOTIDE SEQUENCE [LARGE SCALE GENOMIC DNA]</scope>
    <source>
        <strain evidence="1">YNYX2018</strain>
        <tissue evidence="1">Adults</tissue>
    </source>
</reference>
<comment type="caution">
    <text evidence="1">The sequence shown here is derived from an EMBL/GenBank/DDBJ whole genome shotgun (WGS) entry which is preliminary data.</text>
</comment>
<dbReference type="AlphaFoldDB" id="A0A835CKF8"/>
<name>A0A835CKF8_APHGI</name>
<dbReference type="PANTHER" id="PTHR47890:SF1">
    <property type="entry name" value="LD24308P"/>
    <property type="match status" value="1"/>
</dbReference>
<gene>
    <name evidence="1" type="ORF">HCN44_003627</name>
</gene>
<accession>A0A835CKF8</accession>
<evidence type="ECO:0000313" key="1">
    <source>
        <dbReference type="EMBL" id="KAF7987764.1"/>
    </source>
</evidence>
<dbReference type="OrthoDB" id="7646902at2759"/>
<organism evidence="1 2">
    <name type="scientific">Aphidius gifuensis</name>
    <name type="common">Parasitoid wasp</name>
    <dbReference type="NCBI Taxonomy" id="684658"/>
    <lineage>
        <taxon>Eukaryota</taxon>
        <taxon>Metazoa</taxon>
        <taxon>Ecdysozoa</taxon>
        <taxon>Arthropoda</taxon>
        <taxon>Hexapoda</taxon>
        <taxon>Insecta</taxon>
        <taxon>Pterygota</taxon>
        <taxon>Neoptera</taxon>
        <taxon>Endopterygota</taxon>
        <taxon>Hymenoptera</taxon>
        <taxon>Apocrita</taxon>
        <taxon>Ichneumonoidea</taxon>
        <taxon>Braconidae</taxon>
        <taxon>Aphidiinae</taxon>
        <taxon>Aphidius</taxon>
    </lineage>
</organism>
<keyword evidence="2" id="KW-1185">Reference proteome</keyword>